<evidence type="ECO:0000313" key="3">
    <source>
        <dbReference type="Ensembl" id="ENSOSIP00000004993.1"/>
    </source>
</evidence>
<dbReference type="Ensembl" id="ENSOSIT00000005335.1">
    <property type="protein sequence ID" value="ENSOSIP00000004993.1"/>
    <property type="gene ID" value="ENSOSIG00000003402.1"/>
</dbReference>
<evidence type="ECO:0000256" key="2">
    <source>
        <dbReference type="SAM" id="MobiDB-lite"/>
    </source>
</evidence>
<reference evidence="3" key="2">
    <citation type="submission" date="2025-09" db="UniProtKB">
        <authorList>
            <consortium name="Ensembl"/>
        </authorList>
    </citation>
    <scope>IDENTIFICATION</scope>
</reference>
<reference evidence="3" key="1">
    <citation type="submission" date="2025-08" db="UniProtKB">
        <authorList>
            <consortium name="Ensembl"/>
        </authorList>
    </citation>
    <scope>IDENTIFICATION</scope>
</reference>
<dbReference type="PANTHER" id="PTHR12821">
    <property type="entry name" value="BYSTIN"/>
    <property type="match status" value="1"/>
</dbReference>
<feature type="region of interest" description="Disordered" evidence="2">
    <location>
        <begin position="1"/>
        <end position="52"/>
    </location>
</feature>
<dbReference type="PANTHER" id="PTHR12821:SF0">
    <property type="entry name" value="BYSTIN"/>
    <property type="match status" value="1"/>
</dbReference>
<dbReference type="GO" id="GO:0005737">
    <property type="term" value="C:cytoplasm"/>
    <property type="evidence" value="ECO:0007669"/>
    <property type="project" value="TreeGrafter"/>
</dbReference>
<proteinExistence type="inferred from homology"/>
<feature type="compositionally biased region" description="Basic and acidic residues" evidence="2">
    <location>
        <begin position="37"/>
        <end position="52"/>
    </location>
</feature>
<dbReference type="GeneTree" id="ENSGT00940000173642"/>
<protein>
    <recommendedName>
        <fullName evidence="5">Bystin</fullName>
    </recommendedName>
</protein>
<name>A0A8C7WYR4_9TELE</name>
<evidence type="ECO:0008006" key="5">
    <source>
        <dbReference type="Google" id="ProtNLM"/>
    </source>
</evidence>
<evidence type="ECO:0000313" key="4">
    <source>
        <dbReference type="Proteomes" id="UP000694383"/>
    </source>
</evidence>
<sequence>MPKVKKSKGGGEKSSGSVALADQILQTDTVRARNRVKSRDQRPESDDTYVDERLSRKILQQARIQQEELQTEYGLVPEKKKATPVTFLGPESGDADSDEEWPALGEAVSGAAETECDAEIIVDPEDEKAIEMFMNKNPPMRPVSSVPTNMFLFLVGGPWQT</sequence>
<dbReference type="GO" id="GO:0005730">
    <property type="term" value="C:nucleolus"/>
    <property type="evidence" value="ECO:0007669"/>
    <property type="project" value="TreeGrafter"/>
</dbReference>
<comment type="similarity">
    <text evidence="1">Belongs to the bystin family.</text>
</comment>
<dbReference type="InterPro" id="IPR007955">
    <property type="entry name" value="Bystin"/>
</dbReference>
<dbReference type="Proteomes" id="UP000694383">
    <property type="component" value="Unplaced"/>
</dbReference>
<dbReference type="GO" id="GO:0030515">
    <property type="term" value="F:snoRNA binding"/>
    <property type="evidence" value="ECO:0007669"/>
    <property type="project" value="TreeGrafter"/>
</dbReference>
<dbReference type="GO" id="GO:0006364">
    <property type="term" value="P:rRNA processing"/>
    <property type="evidence" value="ECO:0007669"/>
    <property type="project" value="TreeGrafter"/>
</dbReference>
<organism evidence="3 4">
    <name type="scientific">Oryzias sinensis</name>
    <name type="common">Chinese medaka</name>
    <dbReference type="NCBI Taxonomy" id="183150"/>
    <lineage>
        <taxon>Eukaryota</taxon>
        <taxon>Metazoa</taxon>
        <taxon>Chordata</taxon>
        <taxon>Craniata</taxon>
        <taxon>Vertebrata</taxon>
        <taxon>Euteleostomi</taxon>
        <taxon>Actinopterygii</taxon>
        <taxon>Neopterygii</taxon>
        <taxon>Teleostei</taxon>
        <taxon>Neoteleostei</taxon>
        <taxon>Acanthomorphata</taxon>
        <taxon>Ovalentaria</taxon>
        <taxon>Atherinomorphae</taxon>
        <taxon>Beloniformes</taxon>
        <taxon>Adrianichthyidae</taxon>
        <taxon>Oryziinae</taxon>
        <taxon>Oryzias</taxon>
    </lineage>
</organism>
<dbReference type="AlphaFoldDB" id="A0A8C7WYR4"/>
<accession>A0A8C7WYR4</accession>
<keyword evidence="4" id="KW-1185">Reference proteome</keyword>
<evidence type="ECO:0000256" key="1">
    <source>
        <dbReference type="ARBA" id="ARBA00007114"/>
    </source>
</evidence>
<dbReference type="GO" id="GO:0030688">
    <property type="term" value="C:preribosome, small subunit precursor"/>
    <property type="evidence" value="ECO:0007669"/>
    <property type="project" value="TreeGrafter"/>
</dbReference>